<protein>
    <submittedName>
        <fullName evidence="2">Uncharacterized protein</fullName>
    </submittedName>
</protein>
<name>A0AA38CRN8_TAXCH</name>
<reference evidence="2 3" key="1">
    <citation type="journal article" date="2021" name="Nat. Plants">
        <title>The Taxus genome provides insights into paclitaxel biosynthesis.</title>
        <authorList>
            <person name="Xiong X."/>
            <person name="Gou J."/>
            <person name="Liao Q."/>
            <person name="Li Y."/>
            <person name="Zhou Q."/>
            <person name="Bi G."/>
            <person name="Li C."/>
            <person name="Du R."/>
            <person name="Wang X."/>
            <person name="Sun T."/>
            <person name="Guo L."/>
            <person name="Liang H."/>
            <person name="Lu P."/>
            <person name="Wu Y."/>
            <person name="Zhang Z."/>
            <person name="Ro D.K."/>
            <person name="Shang Y."/>
            <person name="Huang S."/>
            <person name="Yan J."/>
        </authorList>
    </citation>
    <scope>NUCLEOTIDE SEQUENCE [LARGE SCALE GENOMIC DNA]</scope>
    <source>
        <strain evidence="2">Ta-2019</strain>
    </source>
</reference>
<evidence type="ECO:0000313" key="3">
    <source>
        <dbReference type="Proteomes" id="UP000824469"/>
    </source>
</evidence>
<evidence type="ECO:0000313" key="2">
    <source>
        <dbReference type="EMBL" id="KAH9301229.1"/>
    </source>
</evidence>
<gene>
    <name evidence="2" type="ORF">KI387_012812</name>
</gene>
<evidence type="ECO:0000256" key="1">
    <source>
        <dbReference type="SAM" id="MobiDB-lite"/>
    </source>
</evidence>
<dbReference type="Proteomes" id="UP000824469">
    <property type="component" value="Unassembled WGS sequence"/>
</dbReference>
<proteinExistence type="predicted"/>
<comment type="caution">
    <text evidence="2">The sequence shown here is derived from an EMBL/GenBank/DDBJ whole genome shotgun (WGS) entry which is preliminary data.</text>
</comment>
<sequence length="74" mass="8437">MDYINNIKGFNESMVTKFATTFKDENDTIKGLTIKVDEKILDSVTGLPAEGDLFPRKENPDEARMEFSNDDDNF</sequence>
<feature type="region of interest" description="Disordered" evidence="1">
    <location>
        <begin position="49"/>
        <end position="74"/>
    </location>
</feature>
<dbReference type="EMBL" id="JAHRHJ020000009">
    <property type="protein sequence ID" value="KAH9301229.1"/>
    <property type="molecule type" value="Genomic_DNA"/>
</dbReference>
<keyword evidence="3" id="KW-1185">Reference proteome</keyword>
<feature type="non-terminal residue" evidence="2">
    <location>
        <position position="74"/>
    </location>
</feature>
<organism evidence="2 3">
    <name type="scientific">Taxus chinensis</name>
    <name type="common">Chinese yew</name>
    <name type="synonym">Taxus wallichiana var. chinensis</name>
    <dbReference type="NCBI Taxonomy" id="29808"/>
    <lineage>
        <taxon>Eukaryota</taxon>
        <taxon>Viridiplantae</taxon>
        <taxon>Streptophyta</taxon>
        <taxon>Embryophyta</taxon>
        <taxon>Tracheophyta</taxon>
        <taxon>Spermatophyta</taxon>
        <taxon>Pinopsida</taxon>
        <taxon>Pinidae</taxon>
        <taxon>Conifers II</taxon>
        <taxon>Cupressales</taxon>
        <taxon>Taxaceae</taxon>
        <taxon>Taxus</taxon>
    </lineage>
</organism>
<feature type="compositionally biased region" description="Basic and acidic residues" evidence="1">
    <location>
        <begin position="53"/>
        <end position="67"/>
    </location>
</feature>
<dbReference type="AlphaFoldDB" id="A0AA38CRN8"/>
<accession>A0AA38CRN8</accession>